<evidence type="ECO:0000259" key="2">
    <source>
        <dbReference type="Pfam" id="PF11716"/>
    </source>
</evidence>
<evidence type="ECO:0000256" key="1">
    <source>
        <dbReference type="SAM" id="MobiDB-lite"/>
    </source>
</evidence>
<comment type="caution">
    <text evidence="3">The sequence shown here is derived from an EMBL/GenBank/DDBJ whole genome shotgun (WGS) entry which is preliminary data.</text>
</comment>
<evidence type="ECO:0000313" key="4">
    <source>
        <dbReference type="Proteomes" id="UP001595699"/>
    </source>
</evidence>
<reference evidence="4" key="1">
    <citation type="journal article" date="2019" name="Int. J. Syst. Evol. Microbiol.">
        <title>The Global Catalogue of Microorganisms (GCM) 10K type strain sequencing project: providing services to taxonomists for standard genome sequencing and annotation.</title>
        <authorList>
            <consortium name="The Broad Institute Genomics Platform"/>
            <consortium name="The Broad Institute Genome Sequencing Center for Infectious Disease"/>
            <person name="Wu L."/>
            <person name="Ma J."/>
        </authorList>
    </citation>
    <scope>NUCLEOTIDE SEQUENCE [LARGE SCALE GENOMIC DNA]</scope>
    <source>
        <strain evidence="4">CGMCC 4.7241</strain>
    </source>
</reference>
<dbReference type="Pfam" id="PF11716">
    <property type="entry name" value="MDMPI_N"/>
    <property type="match status" value="1"/>
</dbReference>
<dbReference type="Proteomes" id="UP001595699">
    <property type="component" value="Unassembled WGS sequence"/>
</dbReference>
<keyword evidence="4" id="KW-1185">Reference proteome</keyword>
<accession>A0ABV7Y758</accession>
<evidence type="ECO:0000313" key="3">
    <source>
        <dbReference type="EMBL" id="MFC3760090.1"/>
    </source>
</evidence>
<proteinExistence type="predicted"/>
<dbReference type="SUPFAM" id="SSF109854">
    <property type="entry name" value="DinB/YfiT-like putative metalloenzymes"/>
    <property type="match status" value="1"/>
</dbReference>
<sequence>MEKREPVTAADLDTVIDHLLDTLRPVSTQDWSVPAGTLDWSCWETGEHLGQALTHWASQLTLRATTRYVRWAARAQEGAPPDGVLDFVEAGGRLLAVVVRSAPPSARAFHPMGVTDPEGFAGMACIEAIAHGHDIATGLGRSLNPPTGLCDRVLRRMFPHHAEVEAEPWPKLLWSTGRGDLPGHERPEDWRWRGQPLDEPWEPHPTPDPIPFAHLLQSGGA</sequence>
<dbReference type="EMBL" id="JBHRZH010000004">
    <property type="protein sequence ID" value="MFC3760090.1"/>
    <property type="molecule type" value="Genomic_DNA"/>
</dbReference>
<protein>
    <submittedName>
        <fullName evidence="3">Maleylpyruvate isomerase N-terminal domain-containing protein</fullName>
    </submittedName>
</protein>
<feature type="domain" description="Mycothiol-dependent maleylpyruvate isomerase metal-binding" evidence="2">
    <location>
        <begin position="15"/>
        <end position="136"/>
    </location>
</feature>
<gene>
    <name evidence="3" type="ORF">ACFOUW_04530</name>
</gene>
<dbReference type="InterPro" id="IPR024344">
    <property type="entry name" value="MDMPI_metal-binding"/>
</dbReference>
<keyword evidence="3" id="KW-0413">Isomerase</keyword>
<organism evidence="3 4">
    <name type="scientific">Tenggerimyces flavus</name>
    <dbReference type="NCBI Taxonomy" id="1708749"/>
    <lineage>
        <taxon>Bacteria</taxon>
        <taxon>Bacillati</taxon>
        <taxon>Actinomycetota</taxon>
        <taxon>Actinomycetes</taxon>
        <taxon>Propionibacteriales</taxon>
        <taxon>Nocardioidaceae</taxon>
        <taxon>Tenggerimyces</taxon>
    </lineage>
</organism>
<dbReference type="GO" id="GO:0016853">
    <property type="term" value="F:isomerase activity"/>
    <property type="evidence" value="ECO:0007669"/>
    <property type="project" value="UniProtKB-KW"/>
</dbReference>
<name>A0ABV7Y758_9ACTN</name>
<feature type="region of interest" description="Disordered" evidence="1">
    <location>
        <begin position="185"/>
        <end position="211"/>
    </location>
</feature>
<dbReference type="InterPro" id="IPR034660">
    <property type="entry name" value="DinB/YfiT-like"/>
</dbReference>
<dbReference type="RefSeq" id="WP_205120089.1">
    <property type="nucleotide sequence ID" value="NZ_JAFBCM010000001.1"/>
</dbReference>